<dbReference type="EMBL" id="CP123384">
    <property type="protein sequence ID" value="XCC93353.1"/>
    <property type="molecule type" value="Genomic_DNA"/>
</dbReference>
<feature type="chain" id="PRO_5043526558" evidence="2">
    <location>
        <begin position="24"/>
        <end position="135"/>
    </location>
</feature>
<proteinExistence type="predicted"/>
<accession>A0AAU8AEQ9</accession>
<reference evidence="3" key="1">
    <citation type="submission" date="2023-02" db="EMBL/GenBank/DDBJ databases">
        <title>Description and genomic characterization of Salipiger bruguierae sp. nov., isolated from the sediment of mangrove plant Bruguiera sexangula.</title>
        <authorList>
            <person name="Long M."/>
        </authorList>
    </citation>
    <scope>NUCLEOTIDE SEQUENCE</scope>
    <source>
        <strain evidence="3">H15</strain>
    </source>
</reference>
<gene>
    <name evidence="3" type="ORF">PVT71_12820</name>
</gene>
<keyword evidence="2" id="KW-0732">Signal</keyword>
<feature type="compositionally biased region" description="Basic and acidic residues" evidence="1">
    <location>
        <begin position="51"/>
        <end position="70"/>
    </location>
</feature>
<dbReference type="RefSeq" id="WP_353472175.1">
    <property type="nucleotide sequence ID" value="NZ_CP123384.1"/>
</dbReference>
<feature type="region of interest" description="Disordered" evidence="1">
    <location>
        <begin position="23"/>
        <end position="70"/>
    </location>
</feature>
<protein>
    <submittedName>
        <fullName evidence="3">Excinuclease ABC subunit A</fullName>
    </submittedName>
</protein>
<dbReference type="AlphaFoldDB" id="A0AAU8AEQ9"/>
<feature type="signal peptide" evidence="2">
    <location>
        <begin position="1"/>
        <end position="23"/>
    </location>
</feature>
<sequence length="135" mass="15507">MLRTLTFAALSAAALATPMAASAAPKGCPPGLAKKNEACMPPGQYKKLPQARHDRDYDRDHDRDRHRDRDRDEIHVHRYDRGERIRDNYIVIRDPGRYRLDPRRTYYNVDDYVYRVDPDTGAVLDIIGGIAQLSK</sequence>
<evidence type="ECO:0000256" key="2">
    <source>
        <dbReference type="SAM" id="SignalP"/>
    </source>
</evidence>
<name>A0AAU8AEQ9_9RHOB</name>
<evidence type="ECO:0000256" key="1">
    <source>
        <dbReference type="SAM" id="MobiDB-lite"/>
    </source>
</evidence>
<evidence type="ECO:0000313" key="3">
    <source>
        <dbReference type="EMBL" id="XCC93353.1"/>
    </source>
</evidence>
<organism evidence="3">
    <name type="scientific">Alloyangia sp. H15</name>
    <dbReference type="NCBI Taxonomy" id="3029062"/>
    <lineage>
        <taxon>Bacteria</taxon>
        <taxon>Pseudomonadati</taxon>
        <taxon>Pseudomonadota</taxon>
        <taxon>Alphaproteobacteria</taxon>
        <taxon>Rhodobacterales</taxon>
        <taxon>Roseobacteraceae</taxon>
        <taxon>Alloyangia</taxon>
    </lineage>
</organism>